<dbReference type="AlphaFoldDB" id="A0ABD3H848"/>
<evidence type="ECO:0000313" key="3">
    <source>
        <dbReference type="Proteomes" id="UP001633002"/>
    </source>
</evidence>
<comment type="caution">
    <text evidence="2">The sequence shown here is derived from an EMBL/GenBank/DDBJ whole genome shotgun (WGS) entry which is preliminary data.</text>
</comment>
<keyword evidence="3" id="KW-1185">Reference proteome</keyword>
<feature type="compositionally biased region" description="Acidic residues" evidence="1">
    <location>
        <begin position="85"/>
        <end position="95"/>
    </location>
</feature>
<feature type="compositionally biased region" description="Basic and acidic residues" evidence="1">
    <location>
        <begin position="221"/>
        <end position="235"/>
    </location>
</feature>
<name>A0ABD3H848_9MARC</name>
<feature type="region of interest" description="Disordered" evidence="1">
    <location>
        <begin position="197"/>
        <end position="235"/>
    </location>
</feature>
<evidence type="ECO:0000313" key="2">
    <source>
        <dbReference type="EMBL" id="KAL3685549.1"/>
    </source>
</evidence>
<accession>A0ABD3H848</accession>
<organism evidence="2 3">
    <name type="scientific">Riccia sorocarpa</name>
    <dbReference type="NCBI Taxonomy" id="122646"/>
    <lineage>
        <taxon>Eukaryota</taxon>
        <taxon>Viridiplantae</taxon>
        <taxon>Streptophyta</taxon>
        <taxon>Embryophyta</taxon>
        <taxon>Marchantiophyta</taxon>
        <taxon>Marchantiopsida</taxon>
        <taxon>Marchantiidae</taxon>
        <taxon>Marchantiales</taxon>
        <taxon>Ricciaceae</taxon>
        <taxon>Riccia</taxon>
    </lineage>
</organism>
<feature type="compositionally biased region" description="Basic and acidic residues" evidence="1">
    <location>
        <begin position="67"/>
        <end position="84"/>
    </location>
</feature>
<reference evidence="2 3" key="1">
    <citation type="submission" date="2024-09" db="EMBL/GenBank/DDBJ databases">
        <title>Chromosome-scale assembly of Riccia sorocarpa.</title>
        <authorList>
            <person name="Paukszto L."/>
        </authorList>
    </citation>
    <scope>NUCLEOTIDE SEQUENCE [LARGE SCALE GENOMIC DNA]</scope>
    <source>
        <strain evidence="2">LP-2024</strain>
        <tissue evidence="2">Aerial parts of the thallus</tissue>
    </source>
</reference>
<protein>
    <submittedName>
        <fullName evidence="2">Uncharacterized protein</fullName>
    </submittedName>
</protein>
<proteinExistence type="predicted"/>
<feature type="region of interest" description="Disordered" evidence="1">
    <location>
        <begin position="42"/>
        <end position="128"/>
    </location>
</feature>
<evidence type="ECO:0000256" key="1">
    <source>
        <dbReference type="SAM" id="MobiDB-lite"/>
    </source>
</evidence>
<dbReference type="Proteomes" id="UP001633002">
    <property type="component" value="Unassembled WGS sequence"/>
</dbReference>
<dbReference type="EMBL" id="JBJQOH010000006">
    <property type="protein sequence ID" value="KAL3685549.1"/>
    <property type="molecule type" value="Genomic_DNA"/>
</dbReference>
<sequence>MAPASKRLVPKNLDVADVATNYTRRSVLSRRKSPVLEELFNEHHYDSEKGHYTQAANDRGTIWSDSGNREETTSSETRGSKDVEDRDDTNEDDMCDVSSPLMRRMSCPPAEDYSARRRRSYSSNSKGLSKDAYPMRCMDCQDTSTIGQPMRRMGCTEEAEHGSNGAEDSLLDLSPPTHIFLTLPSIKSVDVPALQNEVLETGESSSDDSPVRKATPPTKFRAKDLRVDVHDDDIS</sequence>
<feature type="compositionally biased region" description="Basic and acidic residues" evidence="1">
    <location>
        <begin position="42"/>
        <end position="51"/>
    </location>
</feature>
<gene>
    <name evidence="2" type="ORF">R1sor_003571</name>
</gene>